<dbReference type="AlphaFoldDB" id="A0AAW2RM94"/>
<gene>
    <name evidence="1" type="ORF">Sangu_0183200</name>
</gene>
<evidence type="ECO:0000313" key="1">
    <source>
        <dbReference type="EMBL" id="KAL0381189.1"/>
    </source>
</evidence>
<name>A0AAW2RM94_9LAMI</name>
<protein>
    <submittedName>
        <fullName evidence="1">Uncharacterized protein</fullName>
    </submittedName>
</protein>
<sequence length="105" mass="11755">MCLPHPETAPATFQAALLLPEPDPSPVRCLCVQPHSIQPATFWTIPRPVFKISTDEQPPRSLYRTRLGSLRHHFLNFILLLELLTELCLTVSESSLRCSGSFGTL</sequence>
<accession>A0AAW2RM94</accession>
<reference evidence="1" key="1">
    <citation type="submission" date="2020-06" db="EMBL/GenBank/DDBJ databases">
        <authorList>
            <person name="Li T."/>
            <person name="Hu X."/>
            <person name="Zhang T."/>
            <person name="Song X."/>
            <person name="Zhang H."/>
            <person name="Dai N."/>
            <person name="Sheng W."/>
            <person name="Hou X."/>
            <person name="Wei L."/>
        </authorList>
    </citation>
    <scope>NUCLEOTIDE SEQUENCE</scope>
    <source>
        <strain evidence="1">G01</strain>
        <tissue evidence="1">Leaf</tissue>
    </source>
</reference>
<dbReference type="EMBL" id="JACGWK010000001">
    <property type="protein sequence ID" value="KAL0381189.1"/>
    <property type="molecule type" value="Genomic_DNA"/>
</dbReference>
<proteinExistence type="predicted"/>
<comment type="caution">
    <text evidence="1">The sequence shown here is derived from an EMBL/GenBank/DDBJ whole genome shotgun (WGS) entry which is preliminary data.</text>
</comment>
<reference evidence="1" key="2">
    <citation type="journal article" date="2024" name="Plant">
        <title>Genomic evolution and insights into agronomic trait innovations of Sesamum species.</title>
        <authorList>
            <person name="Miao H."/>
            <person name="Wang L."/>
            <person name="Qu L."/>
            <person name="Liu H."/>
            <person name="Sun Y."/>
            <person name="Le M."/>
            <person name="Wang Q."/>
            <person name="Wei S."/>
            <person name="Zheng Y."/>
            <person name="Lin W."/>
            <person name="Duan Y."/>
            <person name="Cao H."/>
            <person name="Xiong S."/>
            <person name="Wang X."/>
            <person name="Wei L."/>
            <person name="Li C."/>
            <person name="Ma Q."/>
            <person name="Ju M."/>
            <person name="Zhao R."/>
            <person name="Li G."/>
            <person name="Mu C."/>
            <person name="Tian Q."/>
            <person name="Mei H."/>
            <person name="Zhang T."/>
            <person name="Gao T."/>
            <person name="Zhang H."/>
        </authorList>
    </citation>
    <scope>NUCLEOTIDE SEQUENCE</scope>
    <source>
        <strain evidence="1">G01</strain>
    </source>
</reference>
<organism evidence="1">
    <name type="scientific">Sesamum angustifolium</name>
    <dbReference type="NCBI Taxonomy" id="2727405"/>
    <lineage>
        <taxon>Eukaryota</taxon>
        <taxon>Viridiplantae</taxon>
        <taxon>Streptophyta</taxon>
        <taxon>Embryophyta</taxon>
        <taxon>Tracheophyta</taxon>
        <taxon>Spermatophyta</taxon>
        <taxon>Magnoliopsida</taxon>
        <taxon>eudicotyledons</taxon>
        <taxon>Gunneridae</taxon>
        <taxon>Pentapetalae</taxon>
        <taxon>asterids</taxon>
        <taxon>lamiids</taxon>
        <taxon>Lamiales</taxon>
        <taxon>Pedaliaceae</taxon>
        <taxon>Sesamum</taxon>
    </lineage>
</organism>